<dbReference type="PRINTS" id="PR00598">
    <property type="entry name" value="HTHMARR"/>
</dbReference>
<dbReference type="SMART" id="SM00347">
    <property type="entry name" value="HTH_MARR"/>
    <property type="match status" value="1"/>
</dbReference>
<sequence length="164" mass="19025">MNKSFQILEDAIERIDRRFPGVPRQEVLLTRLTLHLQQRLSCHLNEALKPWGINETVWMSLLGMYASEDGSLNPSDLSDMLDSSRTNATRVSDEMVRHGWVERIACPDDRRKIVLRLTKQGIAFIETLLPISRDAQKRLWEDYSSEEKLEMERLMRKLLTSIGG</sequence>
<dbReference type="PROSITE" id="PS50995">
    <property type="entry name" value="HTH_MARR_2"/>
    <property type="match status" value="1"/>
</dbReference>
<gene>
    <name evidence="5" type="ORF">GCM10011289_20150</name>
</gene>
<dbReference type="PANTHER" id="PTHR42756">
    <property type="entry name" value="TRANSCRIPTIONAL REGULATOR, MARR"/>
    <property type="match status" value="1"/>
</dbReference>
<dbReference type="PANTHER" id="PTHR42756:SF1">
    <property type="entry name" value="TRANSCRIPTIONAL REPRESSOR OF EMRAB OPERON"/>
    <property type="match status" value="1"/>
</dbReference>
<dbReference type="GO" id="GO:0003700">
    <property type="term" value="F:DNA-binding transcription factor activity"/>
    <property type="evidence" value="ECO:0007669"/>
    <property type="project" value="InterPro"/>
</dbReference>
<accession>A0A918P3B4</accession>
<reference evidence="5" key="1">
    <citation type="journal article" date="2014" name="Int. J. Syst. Evol. Microbiol.">
        <title>Complete genome sequence of Corynebacterium casei LMG S-19264T (=DSM 44701T), isolated from a smear-ripened cheese.</title>
        <authorList>
            <consortium name="US DOE Joint Genome Institute (JGI-PGF)"/>
            <person name="Walter F."/>
            <person name="Albersmeier A."/>
            <person name="Kalinowski J."/>
            <person name="Ruckert C."/>
        </authorList>
    </citation>
    <scope>NUCLEOTIDE SEQUENCE</scope>
    <source>
        <strain evidence="5">KCTC 32182</strain>
    </source>
</reference>
<comment type="caution">
    <text evidence="5">The sequence shown here is derived from an EMBL/GenBank/DDBJ whole genome shotgun (WGS) entry which is preliminary data.</text>
</comment>
<dbReference type="EMBL" id="BMYX01000010">
    <property type="protein sequence ID" value="GGY16741.1"/>
    <property type="molecule type" value="Genomic_DNA"/>
</dbReference>
<name>A0A918P3B4_9NEIS</name>
<dbReference type="Pfam" id="PF01047">
    <property type="entry name" value="MarR"/>
    <property type="match status" value="1"/>
</dbReference>
<dbReference type="GO" id="GO:0003677">
    <property type="term" value="F:DNA binding"/>
    <property type="evidence" value="ECO:0007669"/>
    <property type="project" value="UniProtKB-KW"/>
</dbReference>
<dbReference type="InterPro" id="IPR023187">
    <property type="entry name" value="Tscrpt_reg_MarR-type_CS"/>
</dbReference>
<dbReference type="RefSeq" id="WP_189533887.1">
    <property type="nucleotide sequence ID" value="NZ_BMYX01000010.1"/>
</dbReference>
<dbReference type="SUPFAM" id="SSF46785">
    <property type="entry name" value="Winged helix' DNA-binding domain"/>
    <property type="match status" value="1"/>
</dbReference>
<dbReference type="Gene3D" id="1.10.10.10">
    <property type="entry name" value="Winged helix-like DNA-binding domain superfamily/Winged helix DNA-binding domain"/>
    <property type="match status" value="1"/>
</dbReference>
<keyword evidence="2" id="KW-0238">DNA-binding</keyword>
<proteinExistence type="predicted"/>
<keyword evidence="6" id="KW-1185">Reference proteome</keyword>
<evidence type="ECO:0000256" key="2">
    <source>
        <dbReference type="ARBA" id="ARBA00023125"/>
    </source>
</evidence>
<keyword evidence="1" id="KW-0805">Transcription regulation</keyword>
<organism evidence="5 6">
    <name type="scientific">Paludibacterium paludis</name>
    <dbReference type="NCBI Taxonomy" id="1225769"/>
    <lineage>
        <taxon>Bacteria</taxon>
        <taxon>Pseudomonadati</taxon>
        <taxon>Pseudomonadota</taxon>
        <taxon>Betaproteobacteria</taxon>
        <taxon>Neisseriales</taxon>
        <taxon>Chromobacteriaceae</taxon>
        <taxon>Paludibacterium</taxon>
    </lineage>
</organism>
<evidence type="ECO:0000259" key="4">
    <source>
        <dbReference type="PROSITE" id="PS50995"/>
    </source>
</evidence>
<dbReference type="InterPro" id="IPR000835">
    <property type="entry name" value="HTH_MarR-typ"/>
</dbReference>
<dbReference type="PROSITE" id="PS01117">
    <property type="entry name" value="HTH_MARR_1"/>
    <property type="match status" value="1"/>
</dbReference>
<evidence type="ECO:0000256" key="1">
    <source>
        <dbReference type="ARBA" id="ARBA00023015"/>
    </source>
</evidence>
<dbReference type="InterPro" id="IPR036390">
    <property type="entry name" value="WH_DNA-bd_sf"/>
</dbReference>
<feature type="domain" description="HTH marR-type" evidence="4">
    <location>
        <begin position="26"/>
        <end position="160"/>
    </location>
</feature>
<dbReference type="Proteomes" id="UP000645257">
    <property type="component" value="Unassembled WGS sequence"/>
</dbReference>
<reference evidence="5" key="2">
    <citation type="submission" date="2020-09" db="EMBL/GenBank/DDBJ databases">
        <authorList>
            <person name="Sun Q."/>
            <person name="Kim S."/>
        </authorList>
    </citation>
    <scope>NUCLEOTIDE SEQUENCE</scope>
    <source>
        <strain evidence="5">KCTC 32182</strain>
    </source>
</reference>
<dbReference type="AlphaFoldDB" id="A0A918P3B4"/>
<dbReference type="InterPro" id="IPR036388">
    <property type="entry name" value="WH-like_DNA-bd_sf"/>
</dbReference>
<protein>
    <submittedName>
        <fullName evidence="5">Transcriptional regulator</fullName>
    </submittedName>
</protein>
<evidence type="ECO:0000313" key="6">
    <source>
        <dbReference type="Proteomes" id="UP000645257"/>
    </source>
</evidence>
<keyword evidence="3" id="KW-0804">Transcription</keyword>
<evidence type="ECO:0000313" key="5">
    <source>
        <dbReference type="EMBL" id="GGY16741.1"/>
    </source>
</evidence>
<evidence type="ECO:0000256" key="3">
    <source>
        <dbReference type="ARBA" id="ARBA00023163"/>
    </source>
</evidence>